<comment type="similarity">
    <text evidence="2">Belongs to the RLP family.</text>
</comment>
<dbReference type="EMBL" id="DF973371">
    <property type="protein sequence ID" value="GAU28352.1"/>
    <property type="molecule type" value="Genomic_DNA"/>
</dbReference>
<evidence type="ECO:0008006" key="14">
    <source>
        <dbReference type="Google" id="ProtNLM"/>
    </source>
</evidence>
<organism evidence="12 13">
    <name type="scientific">Trifolium subterraneum</name>
    <name type="common">Subterranean clover</name>
    <dbReference type="NCBI Taxonomy" id="3900"/>
    <lineage>
        <taxon>Eukaryota</taxon>
        <taxon>Viridiplantae</taxon>
        <taxon>Streptophyta</taxon>
        <taxon>Embryophyta</taxon>
        <taxon>Tracheophyta</taxon>
        <taxon>Spermatophyta</taxon>
        <taxon>Magnoliopsida</taxon>
        <taxon>eudicotyledons</taxon>
        <taxon>Gunneridae</taxon>
        <taxon>Pentapetalae</taxon>
        <taxon>rosids</taxon>
        <taxon>fabids</taxon>
        <taxon>Fabales</taxon>
        <taxon>Fabaceae</taxon>
        <taxon>Papilionoideae</taxon>
        <taxon>50 kb inversion clade</taxon>
        <taxon>NPAAA clade</taxon>
        <taxon>Hologalegina</taxon>
        <taxon>IRL clade</taxon>
        <taxon>Trifolieae</taxon>
        <taxon>Trifolium</taxon>
    </lineage>
</organism>
<keyword evidence="6" id="KW-0677">Repeat</keyword>
<keyword evidence="7 11" id="KW-1133">Transmembrane helix</keyword>
<dbReference type="Pfam" id="PF13855">
    <property type="entry name" value="LRR_8"/>
    <property type="match status" value="1"/>
</dbReference>
<evidence type="ECO:0000256" key="6">
    <source>
        <dbReference type="ARBA" id="ARBA00022737"/>
    </source>
</evidence>
<dbReference type="PANTHER" id="PTHR27004">
    <property type="entry name" value="RECEPTOR-LIKE PROTEIN 12 ISOFORM X1"/>
    <property type="match status" value="1"/>
</dbReference>
<feature type="transmembrane region" description="Helical" evidence="11">
    <location>
        <begin position="175"/>
        <end position="195"/>
    </location>
</feature>
<evidence type="ECO:0000313" key="13">
    <source>
        <dbReference type="Proteomes" id="UP000242715"/>
    </source>
</evidence>
<evidence type="ECO:0000256" key="3">
    <source>
        <dbReference type="ARBA" id="ARBA00022475"/>
    </source>
</evidence>
<accession>A0A2Z6MTM4</accession>
<dbReference type="Pfam" id="PF00560">
    <property type="entry name" value="LRR_1"/>
    <property type="match status" value="1"/>
</dbReference>
<keyword evidence="5 11" id="KW-0812">Transmembrane</keyword>
<keyword evidence="3" id="KW-1003">Cell membrane</keyword>
<dbReference type="SUPFAM" id="SSF52058">
    <property type="entry name" value="L domain-like"/>
    <property type="match status" value="1"/>
</dbReference>
<evidence type="ECO:0000256" key="1">
    <source>
        <dbReference type="ARBA" id="ARBA00004251"/>
    </source>
</evidence>
<gene>
    <name evidence="12" type="ORF">TSUD_256800</name>
</gene>
<dbReference type="OrthoDB" id="994806at2759"/>
<evidence type="ECO:0000256" key="8">
    <source>
        <dbReference type="ARBA" id="ARBA00023136"/>
    </source>
</evidence>
<keyword evidence="8 11" id="KW-0472">Membrane</keyword>
<name>A0A2Z6MTM4_TRISU</name>
<evidence type="ECO:0000256" key="4">
    <source>
        <dbReference type="ARBA" id="ARBA00022614"/>
    </source>
</evidence>
<dbReference type="InterPro" id="IPR032675">
    <property type="entry name" value="LRR_dom_sf"/>
</dbReference>
<comment type="subcellular location">
    <subcellularLocation>
        <location evidence="1">Cell membrane</location>
        <topology evidence="1">Single-pass type I membrane protein</topology>
    </subcellularLocation>
</comment>
<keyword evidence="4" id="KW-0433">Leucine-rich repeat</keyword>
<evidence type="ECO:0000256" key="7">
    <source>
        <dbReference type="ARBA" id="ARBA00022989"/>
    </source>
</evidence>
<dbReference type="FunFam" id="3.80.10.10:FF:000111">
    <property type="entry name" value="LRR receptor-like serine/threonine-protein kinase ERECTA"/>
    <property type="match status" value="1"/>
</dbReference>
<dbReference type="AlphaFoldDB" id="A0A2Z6MTM4"/>
<protein>
    <recommendedName>
        <fullName evidence="14">Receptor-like protein kinase</fullName>
    </recommendedName>
</protein>
<evidence type="ECO:0000313" key="12">
    <source>
        <dbReference type="EMBL" id="GAU28352.1"/>
    </source>
</evidence>
<keyword evidence="13" id="KW-1185">Reference proteome</keyword>
<dbReference type="PANTHER" id="PTHR27004:SF428">
    <property type="entry name" value="OS01G0160600 PROTEIN"/>
    <property type="match status" value="1"/>
</dbReference>
<proteinExistence type="inferred from homology"/>
<dbReference type="Proteomes" id="UP000242715">
    <property type="component" value="Unassembled WGS sequence"/>
</dbReference>
<evidence type="ECO:0000256" key="10">
    <source>
        <dbReference type="ARBA" id="ARBA00023180"/>
    </source>
</evidence>
<keyword evidence="10" id="KW-0325">Glycoprotein</keyword>
<dbReference type="GO" id="GO:0005886">
    <property type="term" value="C:plasma membrane"/>
    <property type="evidence" value="ECO:0007669"/>
    <property type="project" value="UniProtKB-SubCell"/>
</dbReference>
<keyword evidence="9" id="KW-0675">Receptor</keyword>
<evidence type="ECO:0000256" key="11">
    <source>
        <dbReference type="SAM" id="Phobius"/>
    </source>
</evidence>
<evidence type="ECO:0000256" key="5">
    <source>
        <dbReference type="ARBA" id="ARBA00022692"/>
    </source>
</evidence>
<evidence type="ECO:0000256" key="2">
    <source>
        <dbReference type="ARBA" id="ARBA00009592"/>
    </source>
</evidence>
<sequence>MEKMEEGGMPYYDSVSMTMKGNNIVMVKISIAFANIDLSQNKFDGEIPNFIGELQALKGLNLSHNRLTGPIPQSIGNLSNMESLDLSSNTLTGVIPSELTNLNGLEVLNLSYNHLIGEIPQGKQFNTFSNDSYKGNIGLCGFPLSKKCGTEQHSPPSPNNFWSEEKFGFGWKPVAIGYGCGTVFGIGLGYFVFLIGKPRWLVMIFGGQPKRRVIRRKTRVRRTNGSTMNQMVPMS</sequence>
<evidence type="ECO:0000256" key="9">
    <source>
        <dbReference type="ARBA" id="ARBA00023170"/>
    </source>
</evidence>
<dbReference type="PRINTS" id="PR00019">
    <property type="entry name" value="LEURICHRPT"/>
</dbReference>
<dbReference type="InterPro" id="IPR001611">
    <property type="entry name" value="Leu-rich_rpt"/>
</dbReference>
<dbReference type="Gene3D" id="3.80.10.10">
    <property type="entry name" value="Ribonuclease Inhibitor"/>
    <property type="match status" value="1"/>
</dbReference>
<reference evidence="13" key="1">
    <citation type="journal article" date="2017" name="Front. Plant Sci.">
        <title>Climate Clever Clovers: New Paradigm to Reduce the Environmental Footprint of Ruminants by Breeding Low Methanogenic Forages Utilizing Haplotype Variation.</title>
        <authorList>
            <person name="Kaur P."/>
            <person name="Appels R."/>
            <person name="Bayer P.E."/>
            <person name="Keeble-Gagnere G."/>
            <person name="Wang J."/>
            <person name="Hirakawa H."/>
            <person name="Shirasawa K."/>
            <person name="Vercoe P."/>
            <person name="Stefanova K."/>
            <person name="Durmic Z."/>
            <person name="Nichols P."/>
            <person name="Revell C."/>
            <person name="Isobe S.N."/>
            <person name="Edwards D."/>
            <person name="Erskine W."/>
        </authorList>
    </citation>
    <scope>NUCLEOTIDE SEQUENCE [LARGE SCALE GENOMIC DNA]</scope>
    <source>
        <strain evidence="13">cv. Daliak</strain>
    </source>
</reference>